<dbReference type="RefSeq" id="WP_087513256.1">
    <property type="nucleotide sequence ID" value="NZ_CP032134.1"/>
</dbReference>
<reference evidence="3" key="1">
    <citation type="submission" date="2018-09" db="EMBL/GenBank/DDBJ databases">
        <title>The complete genome of Acinetobacter sp. strain WCHAc010005.</title>
        <authorList>
            <person name="Hu Y."/>
            <person name="Long H."/>
            <person name="Feng Y."/>
            <person name="Zong Z."/>
        </authorList>
    </citation>
    <scope>NUCLEOTIDE SEQUENCE [LARGE SCALE GENOMIC DNA]</scope>
    <source>
        <strain evidence="3">WCHAc010005</strain>
    </source>
</reference>
<dbReference type="AlphaFoldDB" id="A0A3B7LVX0"/>
<evidence type="ECO:0000313" key="3">
    <source>
        <dbReference type="Proteomes" id="UP000263753"/>
    </source>
</evidence>
<name>A0A3B7LVX0_9GAMM</name>
<organism evidence="2 3">
    <name type="scientific">Acinetobacter chinensis</name>
    <dbReference type="NCBI Taxonomy" id="2004650"/>
    <lineage>
        <taxon>Bacteria</taxon>
        <taxon>Pseudomonadati</taxon>
        <taxon>Pseudomonadota</taxon>
        <taxon>Gammaproteobacteria</taxon>
        <taxon>Moraxellales</taxon>
        <taxon>Moraxellaceae</taxon>
        <taxon>Acinetobacter</taxon>
    </lineage>
</organism>
<feature type="chain" id="PRO_5017720719" evidence="1">
    <location>
        <begin position="23"/>
        <end position="141"/>
    </location>
</feature>
<dbReference type="KEGG" id="achi:CDG60_05785"/>
<gene>
    <name evidence="2" type="ORF">CDG60_05785</name>
</gene>
<dbReference type="EMBL" id="CP032134">
    <property type="protein sequence ID" value="AXY56124.1"/>
    <property type="molecule type" value="Genomic_DNA"/>
</dbReference>
<evidence type="ECO:0000313" key="2">
    <source>
        <dbReference type="EMBL" id="AXY56124.1"/>
    </source>
</evidence>
<dbReference type="Proteomes" id="UP000263753">
    <property type="component" value="Chromosome"/>
</dbReference>
<sequence>MKPITIYSALLICLSFSSYSLAQNTDTSPADLYTENTASHRTESISNTNDEIFDLFTGTVSLKNSQILLHRCSLTADDYVLNFIDPAQKQKVKKLLSSGDKFWITVLGSFSEKNAEYHLKVSEVTDIKTGSSCHLKDLLGE</sequence>
<protein>
    <submittedName>
        <fullName evidence="2">Uncharacterized protein</fullName>
    </submittedName>
</protein>
<accession>A0A3B7LVX0</accession>
<keyword evidence="1" id="KW-0732">Signal</keyword>
<feature type="signal peptide" evidence="1">
    <location>
        <begin position="1"/>
        <end position="22"/>
    </location>
</feature>
<proteinExistence type="predicted"/>
<evidence type="ECO:0000256" key="1">
    <source>
        <dbReference type="SAM" id="SignalP"/>
    </source>
</evidence>